<accession>A0A1B2I7D3</accession>
<dbReference type="GeneID" id="83058680"/>
<dbReference type="PANTHER" id="PTHR43278">
    <property type="entry name" value="NAD(P)H-DEPENDENT FMN-CONTAINING OXIDOREDUCTASE YWQN-RELATED"/>
    <property type="match status" value="1"/>
</dbReference>
<dbReference type="Gene3D" id="3.40.50.360">
    <property type="match status" value="1"/>
</dbReference>
<dbReference type="InterPro" id="IPR005025">
    <property type="entry name" value="FMN_Rdtase-like_dom"/>
</dbReference>
<keyword evidence="1" id="KW-0285">Flavoprotein</keyword>
<dbReference type="KEGG" id="cpor:BED41_12580"/>
<evidence type="ECO:0000259" key="3">
    <source>
        <dbReference type="Pfam" id="PF03358"/>
    </source>
</evidence>
<evidence type="ECO:0000256" key="1">
    <source>
        <dbReference type="ARBA" id="ARBA00022630"/>
    </source>
</evidence>
<keyword evidence="5" id="KW-1185">Reference proteome</keyword>
<dbReference type="GO" id="GO:0016491">
    <property type="term" value="F:oxidoreductase activity"/>
    <property type="evidence" value="ECO:0007669"/>
    <property type="project" value="InterPro"/>
</dbReference>
<dbReference type="InterPro" id="IPR051796">
    <property type="entry name" value="ISF_SsuE-like"/>
</dbReference>
<reference evidence="4" key="1">
    <citation type="submission" date="2016-08" db="EMBL/GenBank/DDBJ databases">
        <title>Complete genome of Cloacibacillus porcorum.</title>
        <authorList>
            <person name="Looft T."/>
            <person name="Bayles D.O."/>
            <person name="Alt D.P."/>
        </authorList>
    </citation>
    <scope>NUCLEOTIDE SEQUENCE [LARGE SCALE GENOMIC DNA]</scope>
    <source>
        <strain evidence="4">CL-84</strain>
    </source>
</reference>
<feature type="domain" description="NADPH-dependent FMN reductase-like" evidence="3">
    <location>
        <begin position="9"/>
        <end position="130"/>
    </location>
</feature>
<keyword evidence="2" id="KW-0288">FMN</keyword>
<dbReference type="Proteomes" id="UP000093044">
    <property type="component" value="Chromosome"/>
</dbReference>
<dbReference type="RefSeq" id="WP_066746913.1">
    <property type="nucleotide sequence ID" value="NZ_CP016757.1"/>
</dbReference>
<evidence type="ECO:0000256" key="2">
    <source>
        <dbReference type="ARBA" id="ARBA00022643"/>
    </source>
</evidence>
<proteinExistence type="predicted"/>
<dbReference type="InterPro" id="IPR029039">
    <property type="entry name" value="Flavoprotein-like_sf"/>
</dbReference>
<dbReference type="OrthoDB" id="9805976at2"/>
<name>A0A1B2I7D3_9BACT</name>
<protein>
    <submittedName>
        <fullName evidence="4">NADPH-dependent FMN reductase</fullName>
    </submittedName>
</protein>
<evidence type="ECO:0000313" key="4">
    <source>
        <dbReference type="EMBL" id="ANZ45847.1"/>
    </source>
</evidence>
<dbReference type="AlphaFoldDB" id="A0A1B2I7D3"/>
<sequence length="187" mass="20888">MAGKKVMTILLGSPRKEGNSEQLADSLAKGAEERGYEVRKVRLAGKKLNGCLDCRKCWSKDTPCIQQDDMAPVYEDITAAEVLVFASPLYYYSWSAQIKPVWDRLMPFFAANAKTNLKDKRAVLLATAGDTEISCFDGLKASFRLACNFANWNIAGMICAPDMYPKTDMAEKGRKYLFEAYELGKNL</sequence>
<dbReference type="Pfam" id="PF03358">
    <property type="entry name" value="FMN_red"/>
    <property type="match status" value="1"/>
</dbReference>
<evidence type="ECO:0000313" key="5">
    <source>
        <dbReference type="Proteomes" id="UP000093044"/>
    </source>
</evidence>
<dbReference type="EMBL" id="CP016757">
    <property type="protein sequence ID" value="ANZ45847.1"/>
    <property type="molecule type" value="Genomic_DNA"/>
</dbReference>
<dbReference type="PANTHER" id="PTHR43278:SF4">
    <property type="entry name" value="NAD(P)H-DEPENDENT FMN-CONTAINING OXIDOREDUCTASE YWQN-RELATED"/>
    <property type="match status" value="1"/>
</dbReference>
<dbReference type="STRING" id="1197717.BED41_12580"/>
<organism evidence="4 5">
    <name type="scientific">Cloacibacillus porcorum</name>
    <dbReference type="NCBI Taxonomy" id="1197717"/>
    <lineage>
        <taxon>Bacteria</taxon>
        <taxon>Thermotogati</taxon>
        <taxon>Synergistota</taxon>
        <taxon>Synergistia</taxon>
        <taxon>Synergistales</taxon>
        <taxon>Synergistaceae</taxon>
        <taxon>Cloacibacillus</taxon>
    </lineage>
</organism>
<gene>
    <name evidence="4" type="ORF">BED41_12580</name>
</gene>
<dbReference type="SUPFAM" id="SSF52218">
    <property type="entry name" value="Flavoproteins"/>
    <property type="match status" value="1"/>
</dbReference>